<evidence type="ECO:0000313" key="3">
    <source>
        <dbReference type="Proteomes" id="UP000503287"/>
    </source>
</evidence>
<feature type="domain" description="Serine aminopeptidase S33" evidence="1">
    <location>
        <begin position="63"/>
        <end position="299"/>
    </location>
</feature>
<protein>
    <submittedName>
        <fullName evidence="2">Alpha/beta hydrolase</fullName>
    </submittedName>
</protein>
<keyword evidence="2" id="KW-0378">Hydrolase</keyword>
<organism evidence="2 3">
    <name type="scientific">Proteus vulgaris</name>
    <dbReference type="NCBI Taxonomy" id="585"/>
    <lineage>
        <taxon>Bacteria</taxon>
        <taxon>Pseudomonadati</taxon>
        <taxon>Pseudomonadota</taxon>
        <taxon>Gammaproteobacteria</taxon>
        <taxon>Enterobacterales</taxon>
        <taxon>Morganellaceae</taxon>
        <taxon>Proteus</taxon>
    </lineage>
</organism>
<dbReference type="Pfam" id="PF12146">
    <property type="entry name" value="Hydrolase_4"/>
    <property type="match status" value="1"/>
</dbReference>
<dbReference type="PANTHER" id="PTHR43265:SF1">
    <property type="entry name" value="ESTERASE ESTD"/>
    <property type="match status" value="1"/>
</dbReference>
<dbReference type="PANTHER" id="PTHR43265">
    <property type="entry name" value="ESTERASE ESTD"/>
    <property type="match status" value="1"/>
</dbReference>
<gene>
    <name evidence="2" type="ORF">GTH24_09465</name>
</gene>
<dbReference type="GO" id="GO:0052689">
    <property type="term" value="F:carboxylic ester hydrolase activity"/>
    <property type="evidence" value="ECO:0007669"/>
    <property type="project" value="TreeGrafter"/>
</dbReference>
<dbReference type="Gene3D" id="3.40.50.1820">
    <property type="entry name" value="alpha/beta hydrolase"/>
    <property type="match status" value="1"/>
</dbReference>
<evidence type="ECO:0000313" key="2">
    <source>
        <dbReference type="EMBL" id="QIF94109.1"/>
    </source>
</evidence>
<reference evidence="2 3" key="1">
    <citation type="submission" date="2020-01" db="EMBL/GenBank/DDBJ databases">
        <title>The genomic epidemiology of tigecycline resistance gene tet(X) variants in a swine farm in China.</title>
        <authorList>
            <person name="Peng K."/>
            <person name="Li R."/>
        </authorList>
    </citation>
    <scope>NUCLEOTIDE SEQUENCE [LARGE SCALE GENOMIC DNA]</scope>
    <source>
        <strain evidence="2 3">ZN3</strain>
    </source>
</reference>
<dbReference type="SUPFAM" id="SSF53474">
    <property type="entry name" value="alpha/beta-Hydrolases"/>
    <property type="match status" value="1"/>
</dbReference>
<dbReference type="InterPro" id="IPR022742">
    <property type="entry name" value="Hydrolase_4"/>
</dbReference>
<dbReference type="EMBL" id="CP047344">
    <property type="protein sequence ID" value="QIF94109.1"/>
    <property type="molecule type" value="Genomic_DNA"/>
</dbReference>
<name>A0A6G6SM26_PROVU</name>
<dbReference type="RefSeq" id="WP_164526324.1">
    <property type="nucleotide sequence ID" value="NZ_CP047344.1"/>
</dbReference>
<dbReference type="Proteomes" id="UP000503287">
    <property type="component" value="Chromosome"/>
</dbReference>
<sequence>MKKCFNSIWFYLGLFILTFALIVSRGQYSDFELNADTSVITPVNFVSKMDTLSGTLLLPRDNKVKAVAIFIHGDGAQDRFSNSSYLPLINNLLDAGIGVYTWDKAGVGESQGNWLLQSMYDRADEALIAFHLIHEKFINTDIKVGYLGFSQAGWVIPIAASQSEPDFSVIIGGAVNWRDQGAYYQQVRLKNNHVDETEITRRVLEQLQQNDRVFGINGSYDISFQGEMSHDRFQFVIKNYLSDSSKFLPNMNGRVLAILGELDLNVDAAKNACLYKTLLGDHVNKTVALFPNASHGLLKAPMFNYQLESQWSWWKEALFIYQGRESYSSDALSALTAWIAEGTPISPTYTNFDCTNNNNCNERLINKK</sequence>
<accession>A0A6G6SM26</accession>
<proteinExistence type="predicted"/>
<evidence type="ECO:0000259" key="1">
    <source>
        <dbReference type="Pfam" id="PF12146"/>
    </source>
</evidence>
<keyword evidence="3" id="KW-1185">Reference proteome</keyword>
<dbReference type="AlphaFoldDB" id="A0A6G6SM26"/>
<dbReference type="InterPro" id="IPR053145">
    <property type="entry name" value="AB_hydrolase_Est10"/>
</dbReference>
<dbReference type="InterPro" id="IPR029058">
    <property type="entry name" value="AB_hydrolase_fold"/>
</dbReference>